<dbReference type="AlphaFoldDB" id="A0AAJ0E5P7"/>
<evidence type="ECO:0000256" key="1">
    <source>
        <dbReference type="SAM" id="MobiDB-lite"/>
    </source>
</evidence>
<feature type="region of interest" description="Disordered" evidence="1">
    <location>
        <begin position="83"/>
        <end position="105"/>
    </location>
</feature>
<dbReference type="GeneID" id="85335124"/>
<dbReference type="Proteomes" id="UP001240678">
    <property type="component" value="Unassembled WGS sequence"/>
</dbReference>
<evidence type="ECO:0000313" key="2">
    <source>
        <dbReference type="EMBL" id="KAK1534639.1"/>
    </source>
</evidence>
<keyword evidence="3" id="KW-1185">Reference proteome</keyword>
<sequence length="207" mass="22931">MLPFIALSVPKPPIPRGAPGTSKVLNGVQLARSPPPLRLHTCFSPHNPPGRQSSGRISRLRSGPYLSRRSAGDYFALDLIQSRSSNRQESPSRPPLSPSAAIPESAQETFDCENGRIRHISRHPITAHHRRAPNLRDIHTTPPACLLRSTFCCQPGYGVPTTVPPLRLCRHFFRLWRINTTDGWVPLFLLSTSPLGTLLSHPWPSPV</sequence>
<dbReference type="EMBL" id="MOOE01000003">
    <property type="protein sequence ID" value="KAK1534639.1"/>
    <property type="molecule type" value="Genomic_DNA"/>
</dbReference>
<evidence type="ECO:0000313" key="3">
    <source>
        <dbReference type="Proteomes" id="UP001240678"/>
    </source>
</evidence>
<name>A0AAJ0E5P7_9PEZI</name>
<comment type="caution">
    <text evidence="2">The sequence shown here is derived from an EMBL/GenBank/DDBJ whole genome shotgun (WGS) entry which is preliminary data.</text>
</comment>
<gene>
    <name evidence="2" type="ORF">CCOS01_03391</name>
</gene>
<accession>A0AAJ0E5P7</accession>
<proteinExistence type="predicted"/>
<organism evidence="2 3">
    <name type="scientific">Colletotrichum costaricense</name>
    <dbReference type="NCBI Taxonomy" id="1209916"/>
    <lineage>
        <taxon>Eukaryota</taxon>
        <taxon>Fungi</taxon>
        <taxon>Dikarya</taxon>
        <taxon>Ascomycota</taxon>
        <taxon>Pezizomycotina</taxon>
        <taxon>Sordariomycetes</taxon>
        <taxon>Hypocreomycetidae</taxon>
        <taxon>Glomerellales</taxon>
        <taxon>Glomerellaceae</taxon>
        <taxon>Colletotrichum</taxon>
        <taxon>Colletotrichum acutatum species complex</taxon>
    </lineage>
</organism>
<reference evidence="2 3" key="1">
    <citation type="submission" date="2016-10" db="EMBL/GenBank/DDBJ databases">
        <title>The genome sequence of Colletotrichum fioriniae PJ7.</title>
        <authorList>
            <person name="Baroncelli R."/>
        </authorList>
    </citation>
    <scope>NUCLEOTIDE SEQUENCE [LARGE SCALE GENOMIC DNA]</scope>
    <source>
        <strain evidence="2 3">IMI 309622</strain>
    </source>
</reference>
<dbReference type="RefSeq" id="XP_060317842.1">
    <property type="nucleotide sequence ID" value="XM_060451577.1"/>
</dbReference>
<protein>
    <submittedName>
        <fullName evidence="2">Uncharacterized protein</fullName>
    </submittedName>
</protein>
<feature type="region of interest" description="Disordered" evidence="1">
    <location>
        <begin position="42"/>
        <end position="61"/>
    </location>
</feature>